<proteinExistence type="predicted"/>
<gene>
    <name evidence="1" type="ORF">AMECASPLE_029731</name>
</gene>
<comment type="caution">
    <text evidence="1">The sequence shown here is derived from an EMBL/GenBank/DDBJ whole genome shotgun (WGS) entry which is preliminary data.</text>
</comment>
<organism evidence="1 2">
    <name type="scientific">Ameca splendens</name>
    <dbReference type="NCBI Taxonomy" id="208324"/>
    <lineage>
        <taxon>Eukaryota</taxon>
        <taxon>Metazoa</taxon>
        <taxon>Chordata</taxon>
        <taxon>Craniata</taxon>
        <taxon>Vertebrata</taxon>
        <taxon>Euteleostomi</taxon>
        <taxon>Actinopterygii</taxon>
        <taxon>Neopterygii</taxon>
        <taxon>Teleostei</taxon>
        <taxon>Neoteleostei</taxon>
        <taxon>Acanthomorphata</taxon>
        <taxon>Ovalentaria</taxon>
        <taxon>Atherinomorphae</taxon>
        <taxon>Cyprinodontiformes</taxon>
        <taxon>Goodeidae</taxon>
        <taxon>Ameca</taxon>
    </lineage>
</organism>
<protein>
    <submittedName>
        <fullName evidence="1">Uncharacterized protein</fullName>
    </submittedName>
</protein>
<accession>A0ABV0ZQQ7</accession>
<reference evidence="1 2" key="1">
    <citation type="submission" date="2021-06" db="EMBL/GenBank/DDBJ databases">
        <authorList>
            <person name="Palmer J.M."/>
        </authorList>
    </citation>
    <scope>NUCLEOTIDE SEQUENCE [LARGE SCALE GENOMIC DNA]</scope>
    <source>
        <strain evidence="1 2">AS_MEX2019</strain>
        <tissue evidence="1">Muscle</tissue>
    </source>
</reference>
<evidence type="ECO:0000313" key="2">
    <source>
        <dbReference type="Proteomes" id="UP001469553"/>
    </source>
</evidence>
<keyword evidence="2" id="KW-1185">Reference proteome</keyword>
<dbReference type="Proteomes" id="UP001469553">
    <property type="component" value="Unassembled WGS sequence"/>
</dbReference>
<dbReference type="EMBL" id="JAHRIP010069271">
    <property type="protein sequence ID" value="MEQ2308593.1"/>
    <property type="molecule type" value="Genomic_DNA"/>
</dbReference>
<name>A0ABV0ZQQ7_9TELE</name>
<evidence type="ECO:0000313" key="1">
    <source>
        <dbReference type="EMBL" id="MEQ2308593.1"/>
    </source>
</evidence>
<sequence length="139" mass="16351">MLKLLVDLQRRLKQVLKHLDDLQRNEKLTFSIGVFYGGKEELKLKHLADSQWKKELRCLDDPQQKLELRHQANPQKKLELRRRPNPQRRLELRCLADPQQRLELRCPADPQQRLGLRRQANLTGSSVMVCVEVGPKCRA</sequence>